<proteinExistence type="predicted"/>
<dbReference type="Proteomes" id="UP000245119">
    <property type="component" value="Linkage Group LG4"/>
</dbReference>
<sequence length="525" mass="58348">MLLPDSVMLWLTGTSLSLVFCGLVSFSSSASLQNGKNIPSPYKTFLVTPVSKRDIAKQSTLGVFSTMLNQASSNSETAKMKHMEQREFVAGTDNTSLPNSKQDARNRSLESAWYDTTGWLPKKGFYTDRKVNLAVLPMLAFIIFIFGVCVKCYSWMRDQDRRKARGTLDFEDDEQNYTIITEGEHGYREVDFRSDTTSMYDTLTSFRSMRLPCNENTITSVKSLPNQPFESYRSILIQRLEGGVYASVQSYKAFLQKSIEAKDIDIEVELVKNYTPCRSRSKSYDAVTGAAARSRRRRMRQHSGSRSMNGSVGAQAAKERIRRHSEKTPSHCSHLESLRKNTFHRQSSPAIFEPLLEGAICISLEQSDTTAGAVCPNDDVFLERRPSSSSSSSNSFHSNTYNIHSNTVFSKVSTHKRRERPRVKRASHDMLTDHSSGHSSDESPKSSSSSSDSNSSNEVDSDSDVTDSGLVVEPSPLLAAKGEPDKQQANGNILSRAASRKVHRFKVSFVDDGTLDTSSSDVGGK</sequence>
<comment type="caution">
    <text evidence="4">The sequence shown here is derived from an EMBL/GenBank/DDBJ whole genome shotgun (WGS) entry which is preliminary data.</text>
</comment>
<organism evidence="4 5">
    <name type="scientific">Pomacea canaliculata</name>
    <name type="common">Golden apple snail</name>
    <dbReference type="NCBI Taxonomy" id="400727"/>
    <lineage>
        <taxon>Eukaryota</taxon>
        <taxon>Metazoa</taxon>
        <taxon>Spiralia</taxon>
        <taxon>Lophotrochozoa</taxon>
        <taxon>Mollusca</taxon>
        <taxon>Gastropoda</taxon>
        <taxon>Caenogastropoda</taxon>
        <taxon>Architaenioglossa</taxon>
        <taxon>Ampullarioidea</taxon>
        <taxon>Ampullariidae</taxon>
        <taxon>Pomacea</taxon>
    </lineage>
</organism>
<dbReference type="EMBL" id="PZQS01000004">
    <property type="protein sequence ID" value="PVD33112.1"/>
    <property type="molecule type" value="Genomic_DNA"/>
</dbReference>
<feature type="chain" id="PRO_5015531513" evidence="3">
    <location>
        <begin position="18"/>
        <end position="525"/>
    </location>
</feature>
<keyword evidence="3" id="KW-0732">Signal</keyword>
<feature type="transmembrane region" description="Helical" evidence="2">
    <location>
        <begin position="131"/>
        <end position="156"/>
    </location>
</feature>
<name>A0A2T7PI71_POMCA</name>
<feature type="compositionally biased region" description="Polar residues" evidence="1">
    <location>
        <begin position="515"/>
        <end position="525"/>
    </location>
</feature>
<accession>A0A2T7PI71</accession>
<evidence type="ECO:0000256" key="1">
    <source>
        <dbReference type="SAM" id="MobiDB-lite"/>
    </source>
</evidence>
<feature type="region of interest" description="Disordered" evidence="1">
    <location>
        <begin position="285"/>
        <end position="314"/>
    </location>
</feature>
<evidence type="ECO:0000313" key="5">
    <source>
        <dbReference type="Proteomes" id="UP000245119"/>
    </source>
</evidence>
<dbReference type="AlphaFoldDB" id="A0A2T7PI71"/>
<gene>
    <name evidence="4" type="ORF">C0Q70_08561</name>
</gene>
<evidence type="ECO:0000313" key="4">
    <source>
        <dbReference type="EMBL" id="PVD33112.1"/>
    </source>
</evidence>
<evidence type="ECO:0000256" key="3">
    <source>
        <dbReference type="SAM" id="SignalP"/>
    </source>
</evidence>
<keyword evidence="2" id="KW-1133">Transmembrane helix</keyword>
<reference evidence="4 5" key="1">
    <citation type="submission" date="2018-04" db="EMBL/GenBank/DDBJ databases">
        <title>The genome of golden apple snail Pomacea canaliculata provides insight into stress tolerance and invasive adaptation.</title>
        <authorList>
            <person name="Liu C."/>
            <person name="Liu B."/>
            <person name="Ren Y."/>
            <person name="Zhang Y."/>
            <person name="Wang H."/>
            <person name="Li S."/>
            <person name="Jiang F."/>
            <person name="Yin L."/>
            <person name="Zhang G."/>
            <person name="Qian W."/>
            <person name="Fan W."/>
        </authorList>
    </citation>
    <scope>NUCLEOTIDE SEQUENCE [LARGE SCALE GENOMIC DNA]</scope>
    <source>
        <strain evidence="4">SZHN2017</strain>
        <tissue evidence="4">Muscle</tissue>
    </source>
</reference>
<feature type="region of interest" description="Disordered" evidence="1">
    <location>
        <begin position="407"/>
        <end position="525"/>
    </location>
</feature>
<keyword evidence="5" id="KW-1185">Reference proteome</keyword>
<feature type="transmembrane region" description="Helical" evidence="2">
    <location>
        <begin position="6"/>
        <end position="26"/>
    </location>
</feature>
<feature type="compositionally biased region" description="Basic residues" evidence="1">
    <location>
        <begin position="413"/>
        <end position="425"/>
    </location>
</feature>
<keyword evidence="2" id="KW-0812">Transmembrane</keyword>
<keyword evidence="2" id="KW-0472">Membrane</keyword>
<feature type="signal peptide" evidence="3">
    <location>
        <begin position="1"/>
        <end position="17"/>
    </location>
</feature>
<dbReference type="OrthoDB" id="6162421at2759"/>
<feature type="compositionally biased region" description="Low complexity" evidence="1">
    <location>
        <begin position="445"/>
        <end position="458"/>
    </location>
</feature>
<feature type="compositionally biased region" description="Basic residues" evidence="1">
    <location>
        <begin position="293"/>
        <end position="303"/>
    </location>
</feature>
<evidence type="ECO:0000256" key="2">
    <source>
        <dbReference type="SAM" id="Phobius"/>
    </source>
</evidence>
<protein>
    <submittedName>
        <fullName evidence="4">Uncharacterized protein</fullName>
    </submittedName>
</protein>
<feature type="compositionally biased region" description="Basic and acidic residues" evidence="1">
    <location>
        <begin position="426"/>
        <end position="444"/>
    </location>
</feature>